<reference evidence="2 5" key="3">
    <citation type="submission" date="2019-09" db="EMBL/GenBank/DDBJ databases">
        <title>Draft genome sequences of 48 bacterial type strains from the CCUG.</title>
        <authorList>
            <person name="Tunovic T."/>
            <person name="Pineiro-Iglesias B."/>
            <person name="Unosson C."/>
            <person name="Inganas E."/>
            <person name="Ohlen M."/>
            <person name="Cardew S."/>
            <person name="Jensie-Markopoulos S."/>
            <person name="Salva-Serra F."/>
            <person name="Jaen-Luchoro D."/>
            <person name="Karlsson R."/>
            <person name="Svensson-Stadler L."/>
            <person name="Chun J."/>
            <person name="Moore E."/>
        </authorList>
    </citation>
    <scope>NUCLEOTIDE SEQUENCE [LARGE SCALE GENOMIC DNA]</scope>
    <source>
        <strain evidence="2 5">CCUG 51522</strain>
    </source>
</reference>
<reference evidence="4" key="1">
    <citation type="submission" date="2016-10" db="EMBL/GenBank/DDBJ databases">
        <authorList>
            <person name="Varghese N."/>
            <person name="Submissions S."/>
        </authorList>
    </citation>
    <scope>NUCLEOTIDE SEQUENCE [LARGE SCALE GENOMIC DNA]</scope>
    <source>
        <strain evidence="4">BS3782</strain>
    </source>
</reference>
<dbReference type="EMBL" id="VZPO01000013">
    <property type="protein sequence ID" value="KAB0498162.1"/>
    <property type="molecule type" value="Genomic_DNA"/>
</dbReference>
<organism evidence="3 4">
    <name type="scientific">Pseudomonas lini</name>
    <dbReference type="NCBI Taxonomy" id="163011"/>
    <lineage>
        <taxon>Bacteria</taxon>
        <taxon>Pseudomonadati</taxon>
        <taxon>Pseudomonadota</taxon>
        <taxon>Gammaproteobacteria</taxon>
        <taxon>Pseudomonadales</taxon>
        <taxon>Pseudomonadaceae</taxon>
        <taxon>Pseudomonas</taxon>
    </lineage>
</organism>
<proteinExistence type="predicted"/>
<evidence type="ECO:0000313" key="2">
    <source>
        <dbReference type="EMBL" id="KAB0498162.1"/>
    </source>
</evidence>
<sequence length="65" mass="6926">MRSHPTSIENLPVNDPGNPTDDGCIQATAGRDEEPEGTTARHQKSDSAGNIQTPEDARGMPGYPH</sequence>
<feature type="region of interest" description="Disordered" evidence="1">
    <location>
        <begin position="1"/>
        <end position="65"/>
    </location>
</feature>
<keyword evidence="4" id="KW-1185">Reference proteome</keyword>
<dbReference type="AlphaFoldDB" id="A0A0J6HHZ3"/>
<name>A0A0J6HHZ3_9PSED</name>
<evidence type="ECO:0000313" key="3">
    <source>
        <dbReference type="EMBL" id="SDT53267.1"/>
    </source>
</evidence>
<protein>
    <submittedName>
        <fullName evidence="3">Uncharacterized protein</fullName>
    </submittedName>
</protein>
<dbReference type="PATRIC" id="fig|163011.3.peg.3304"/>
<gene>
    <name evidence="2" type="ORF">F7R14_26775</name>
    <name evidence="3" type="ORF">SAMN04490191_5000</name>
</gene>
<dbReference type="Proteomes" id="UP000434925">
    <property type="component" value="Unassembled WGS sequence"/>
</dbReference>
<reference evidence="3" key="2">
    <citation type="submission" date="2016-10" db="EMBL/GenBank/DDBJ databases">
        <authorList>
            <person name="de Groot N.N."/>
        </authorList>
    </citation>
    <scope>NUCLEOTIDE SEQUENCE [LARGE SCALE GENOMIC DNA]</scope>
    <source>
        <strain evidence="3">BS3782</strain>
    </source>
</reference>
<evidence type="ECO:0000313" key="5">
    <source>
        <dbReference type="Proteomes" id="UP000434925"/>
    </source>
</evidence>
<dbReference type="RefSeq" id="WP_053078284.1">
    <property type="nucleotide sequence ID" value="NZ_JYLB01000003.1"/>
</dbReference>
<accession>A0A0J6HHZ3</accession>
<dbReference type="Proteomes" id="UP000182814">
    <property type="component" value="Chromosome I"/>
</dbReference>
<evidence type="ECO:0000313" key="4">
    <source>
        <dbReference type="Proteomes" id="UP000182814"/>
    </source>
</evidence>
<dbReference type="EMBL" id="LT629746">
    <property type="protein sequence ID" value="SDT53267.1"/>
    <property type="molecule type" value="Genomic_DNA"/>
</dbReference>
<evidence type="ECO:0000256" key="1">
    <source>
        <dbReference type="SAM" id="MobiDB-lite"/>
    </source>
</evidence>